<dbReference type="AlphaFoldDB" id="A0A5C4RY61"/>
<evidence type="ECO:0008006" key="4">
    <source>
        <dbReference type="Google" id="ProtNLM"/>
    </source>
</evidence>
<comment type="caution">
    <text evidence="2">The sequence shown here is derived from an EMBL/GenBank/DDBJ whole genome shotgun (WGS) entry which is preliminary data.</text>
</comment>
<dbReference type="PANTHER" id="PTHR36920:SF1">
    <property type="entry name" value="OUTER MEMBRANE PROTEIN W"/>
    <property type="match status" value="1"/>
</dbReference>
<dbReference type="GO" id="GO:0055085">
    <property type="term" value="P:transmembrane transport"/>
    <property type="evidence" value="ECO:0007669"/>
    <property type="project" value="TreeGrafter"/>
</dbReference>
<name>A0A5C4RY61_9GAMM</name>
<dbReference type="Gene3D" id="2.40.160.20">
    <property type="match status" value="1"/>
</dbReference>
<dbReference type="OrthoDB" id="9807574at2"/>
<evidence type="ECO:0000313" key="3">
    <source>
        <dbReference type="Proteomes" id="UP000305760"/>
    </source>
</evidence>
<gene>
    <name evidence="2" type="ORF">E1B00_07680</name>
</gene>
<evidence type="ECO:0000313" key="2">
    <source>
        <dbReference type="EMBL" id="TNJ35617.1"/>
    </source>
</evidence>
<dbReference type="Pfam" id="PF03922">
    <property type="entry name" value="OmpW"/>
    <property type="match status" value="1"/>
</dbReference>
<evidence type="ECO:0000256" key="1">
    <source>
        <dbReference type="SAM" id="MobiDB-lite"/>
    </source>
</evidence>
<reference evidence="2 3" key="1">
    <citation type="submission" date="2019-03" db="EMBL/GenBank/DDBJ databases">
        <title>Arenimonas daejeonensis sp. nov., isolated from compost.</title>
        <authorList>
            <person name="Jeon C.O."/>
        </authorList>
    </citation>
    <scope>NUCLEOTIDE SEQUENCE [LARGE SCALE GENOMIC DNA]</scope>
    <source>
        <strain evidence="2 3">R29</strain>
    </source>
</reference>
<dbReference type="InterPro" id="IPR005618">
    <property type="entry name" value="OMPW"/>
</dbReference>
<feature type="region of interest" description="Disordered" evidence="1">
    <location>
        <begin position="23"/>
        <end position="44"/>
    </location>
</feature>
<accession>A0A5C4RY61</accession>
<keyword evidence="3" id="KW-1185">Reference proteome</keyword>
<dbReference type="GO" id="GO:0019867">
    <property type="term" value="C:outer membrane"/>
    <property type="evidence" value="ECO:0007669"/>
    <property type="project" value="InterPro"/>
</dbReference>
<dbReference type="InterPro" id="IPR011250">
    <property type="entry name" value="OMP/PagP_B-barrel"/>
</dbReference>
<protein>
    <recommendedName>
        <fullName evidence="4">OmpW family protein</fullName>
    </recommendedName>
</protein>
<feature type="compositionally biased region" description="Basic residues" evidence="1">
    <location>
        <begin position="23"/>
        <end position="33"/>
    </location>
</feature>
<organism evidence="2 3">
    <name type="scientific">Arenimonas terrae</name>
    <dbReference type="NCBI Taxonomy" id="2546226"/>
    <lineage>
        <taxon>Bacteria</taxon>
        <taxon>Pseudomonadati</taxon>
        <taxon>Pseudomonadota</taxon>
        <taxon>Gammaproteobacteria</taxon>
        <taxon>Lysobacterales</taxon>
        <taxon>Lysobacteraceae</taxon>
        <taxon>Arenimonas</taxon>
    </lineage>
</organism>
<dbReference type="Proteomes" id="UP000305760">
    <property type="component" value="Unassembled WGS sequence"/>
</dbReference>
<feature type="region of interest" description="Disordered" evidence="1">
    <location>
        <begin position="122"/>
        <end position="164"/>
    </location>
</feature>
<proteinExistence type="predicted"/>
<dbReference type="EMBL" id="SMDR01000001">
    <property type="protein sequence ID" value="TNJ35617.1"/>
    <property type="molecule type" value="Genomic_DNA"/>
</dbReference>
<dbReference type="SUPFAM" id="SSF56925">
    <property type="entry name" value="OMPA-like"/>
    <property type="match status" value="1"/>
</dbReference>
<dbReference type="PANTHER" id="PTHR36920">
    <property type="match status" value="1"/>
</dbReference>
<sequence>MVPPGSRVRVSALFSPRWPLGAKRRGARPRLRGRIGPTGQKKDPPWFRRALGSANAGGARAVRALAGFGDQTRAQEESCRARGRNARNPRTCGASVDQGNHRHLCHSAGIARLDEAMDREPRDKFRGSHVHLPSTPGSPQLEVPRATLSRRSGPAPPESQRSPSMPRLALSCLALAAALASPVAAAEGFTATLGYQNTDPKSDNGTLAGADASVNDDWSLTGSFAYGFNDQWSVELWSGLGKFQHEVSLQGLGTVATVEHRPTSLSVNYHFLPESKFRPFVGVGYGWINVSGEQSRGALAGLGIDGDNANGISFTLGADYYVTDRFFLRADVRRLDFDTEVTVETLGNVGTAEVDPLVYGLSAGLRF</sequence>